<evidence type="ECO:0000313" key="2">
    <source>
        <dbReference type="EMBL" id="SFV39108.1"/>
    </source>
</evidence>
<dbReference type="EMBL" id="FPCH01000005">
    <property type="protein sequence ID" value="SFV39108.1"/>
    <property type="molecule type" value="Genomic_DNA"/>
</dbReference>
<keyword evidence="1" id="KW-0732">Signal</keyword>
<dbReference type="OrthoDB" id="6934123at2"/>
<dbReference type="AlphaFoldDB" id="A0A1I7NWY9"/>
<dbReference type="STRING" id="51670.SAMN04488557_4133"/>
<gene>
    <name evidence="2" type="ORF">SAMN04488557_4133</name>
</gene>
<organism evidence="2 3">
    <name type="scientific">Hyphomicrobium facile</name>
    <dbReference type="NCBI Taxonomy" id="51670"/>
    <lineage>
        <taxon>Bacteria</taxon>
        <taxon>Pseudomonadati</taxon>
        <taxon>Pseudomonadota</taxon>
        <taxon>Alphaproteobacteria</taxon>
        <taxon>Hyphomicrobiales</taxon>
        <taxon>Hyphomicrobiaceae</taxon>
        <taxon>Hyphomicrobium</taxon>
    </lineage>
</organism>
<proteinExistence type="predicted"/>
<feature type="signal peptide" evidence="1">
    <location>
        <begin position="1"/>
        <end position="18"/>
    </location>
</feature>
<evidence type="ECO:0000256" key="1">
    <source>
        <dbReference type="SAM" id="SignalP"/>
    </source>
</evidence>
<sequence>MQKIFALALLMCSCSSLAHSEDDQPGADMPKDCVAKAMEIGQETDSEFKRMSHTVIAFQPPLRGTNLLTVDCGPGSAIGGPGISLYWQTAFPPAAYYELLAKAGAVLTGESQSALLAATKSCAKQALAEETEMADQLTAKAKIECHAFVRNGGSVGTFIYLRDKDD</sequence>
<keyword evidence="3" id="KW-1185">Reference proteome</keyword>
<reference evidence="3" key="1">
    <citation type="submission" date="2016-10" db="EMBL/GenBank/DDBJ databases">
        <authorList>
            <person name="Varghese N."/>
            <person name="Submissions S."/>
        </authorList>
    </citation>
    <scope>NUCLEOTIDE SEQUENCE [LARGE SCALE GENOMIC DNA]</scope>
    <source>
        <strain evidence="3">DSM 1565</strain>
    </source>
</reference>
<dbReference type="Proteomes" id="UP000199423">
    <property type="component" value="Unassembled WGS sequence"/>
</dbReference>
<feature type="chain" id="PRO_5011642602" evidence="1">
    <location>
        <begin position="19"/>
        <end position="166"/>
    </location>
</feature>
<protein>
    <submittedName>
        <fullName evidence="2">Uncharacterized protein</fullName>
    </submittedName>
</protein>
<accession>A0A1I7NWY9</accession>
<name>A0A1I7NWY9_9HYPH</name>
<dbReference type="RefSeq" id="WP_092869633.1">
    <property type="nucleotide sequence ID" value="NZ_FPCH01000005.1"/>
</dbReference>
<evidence type="ECO:0000313" key="3">
    <source>
        <dbReference type="Proteomes" id="UP000199423"/>
    </source>
</evidence>